<organism evidence="2 3">
    <name type="scientific">Kroppenstedtia guangzhouensis</name>
    <dbReference type="NCBI Taxonomy" id="1274356"/>
    <lineage>
        <taxon>Bacteria</taxon>
        <taxon>Bacillati</taxon>
        <taxon>Bacillota</taxon>
        <taxon>Bacilli</taxon>
        <taxon>Bacillales</taxon>
        <taxon>Thermoactinomycetaceae</taxon>
        <taxon>Kroppenstedtia</taxon>
    </lineage>
</organism>
<comment type="caution">
    <text evidence="2">The sequence shown here is derived from an EMBL/GenBank/DDBJ whole genome shotgun (WGS) entry which is preliminary data.</text>
</comment>
<sequence length="44" mass="4709">MELLSLIVKTAGVVVQALAVYVAYQALNKNVTRPSAKVRGLLLP</sequence>
<feature type="transmembrane region" description="Helical" evidence="1">
    <location>
        <begin position="6"/>
        <end position="27"/>
    </location>
</feature>
<keyword evidence="1" id="KW-1133">Transmembrane helix</keyword>
<gene>
    <name evidence="2" type="ORF">GCM10007416_34670</name>
</gene>
<evidence type="ECO:0000256" key="1">
    <source>
        <dbReference type="SAM" id="Phobius"/>
    </source>
</evidence>
<reference evidence="3" key="1">
    <citation type="journal article" date="2019" name="Int. J. Syst. Evol. Microbiol.">
        <title>The Global Catalogue of Microorganisms (GCM) 10K type strain sequencing project: providing services to taxonomists for standard genome sequencing and annotation.</title>
        <authorList>
            <consortium name="The Broad Institute Genomics Platform"/>
            <consortium name="The Broad Institute Genome Sequencing Center for Infectious Disease"/>
            <person name="Wu L."/>
            <person name="Ma J."/>
        </authorList>
    </citation>
    <scope>NUCLEOTIDE SEQUENCE [LARGE SCALE GENOMIC DNA]</scope>
    <source>
        <strain evidence="3">CGMCC 1.12404</strain>
    </source>
</reference>
<evidence type="ECO:0000313" key="3">
    <source>
        <dbReference type="Proteomes" id="UP000617979"/>
    </source>
</evidence>
<protein>
    <submittedName>
        <fullName evidence="2">Uncharacterized protein</fullName>
    </submittedName>
</protein>
<dbReference type="EMBL" id="BMEX01000032">
    <property type="protein sequence ID" value="GGA58528.1"/>
    <property type="molecule type" value="Genomic_DNA"/>
</dbReference>
<evidence type="ECO:0000313" key="2">
    <source>
        <dbReference type="EMBL" id="GGA58528.1"/>
    </source>
</evidence>
<keyword evidence="3" id="KW-1185">Reference proteome</keyword>
<keyword evidence="1" id="KW-0812">Transmembrane</keyword>
<dbReference type="Proteomes" id="UP000617979">
    <property type="component" value="Unassembled WGS sequence"/>
</dbReference>
<keyword evidence="1" id="KW-0472">Membrane</keyword>
<proteinExistence type="predicted"/>
<name>A0ABQ1H4P1_9BACL</name>
<accession>A0ABQ1H4P1</accession>